<evidence type="ECO:0008006" key="3">
    <source>
        <dbReference type="Google" id="ProtNLM"/>
    </source>
</evidence>
<comment type="caution">
    <text evidence="1">The sequence shown here is derived from an EMBL/GenBank/DDBJ whole genome shotgun (WGS) entry which is preliminary data.</text>
</comment>
<dbReference type="EMBL" id="VSKL01000001">
    <property type="protein sequence ID" value="TYB75699.1"/>
    <property type="molecule type" value="Genomic_DNA"/>
</dbReference>
<dbReference type="Proteomes" id="UP000324358">
    <property type="component" value="Unassembled WGS sequence"/>
</dbReference>
<name>A0A5D0R3S5_9FLAO</name>
<dbReference type="Gene3D" id="3.30.2310.20">
    <property type="entry name" value="RelE-like"/>
    <property type="match status" value="1"/>
</dbReference>
<keyword evidence="2" id="KW-1185">Reference proteome</keyword>
<proteinExistence type="predicted"/>
<evidence type="ECO:0000313" key="1">
    <source>
        <dbReference type="EMBL" id="TYB75699.1"/>
    </source>
</evidence>
<reference evidence="1 2" key="1">
    <citation type="submission" date="2019-08" db="EMBL/GenBank/DDBJ databases">
        <title>Genomes of Antarctic Bizionia species.</title>
        <authorList>
            <person name="Bowman J.P."/>
        </authorList>
    </citation>
    <scope>NUCLEOTIDE SEQUENCE [LARGE SCALE GENOMIC DNA]</scope>
    <source>
        <strain evidence="1 2">APA-1</strain>
    </source>
</reference>
<dbReference type="AlphaFoldDB" id="A0A5D0R3S5"/>
<protein>
    <recommendedName>
        <fullName evidence="3">Type II toxin-antitoxin system RelE/ParE family toxin</fullName>
    </recommendedName>
</protein>
<dbReference type="OrthoDB" id="595476at2"/>
<organism evidence="1 2">
    <name type="scientific">Bizionia algoritergicola</name>
    <dbReference type="NCBI Taxonomy" id="291187"/>
    <lineage>
        <taxon>Bacteria</taxon>
        <taxon>Pseudomonadati</taxon>
        <taxon>Bacteroidota</taxon>
        <taxon>Flavobacteriia</taxon>
        <taxon>Flavobacteriales</taxon>
        <taxon>Flavobacteriaceae</taxon>
        <taxon>Bizionia</taxon>
    </lineage>
</organism>
<dbReference type="InterPro" id="IPR035093">
    <property type="entry name" value="RelE/ParE_toxin_dom_sf"/>
</dbReference>
<accession>A0A5D0R3S5</accession>
<gene>
    <name evidence="1" type="ORF">ES675_03535</name>
</gene>
<evidence type="ECO:0000313" key="2">
    <source>
        <dbReference type="Proteomes" id="UP000324358"/>
    </source>
</evidence>
<sequence length="92" mass="11353">MVTYILKFQENSLYDFNEGLSYYKKISKTLAERFFDEFWICVADLKKNPNACQIRYLNIRIIQIQRFPFTIHFLIENNVIYVQRVLHDKRYY</sequence>